<proteinExistence type="predicted"/>
<reference evidence="2" key="1">
    <citation type="journal article" date="2005" name="Nature">
        <title>The map-based sequence of the rice genome.</title>
        <authorList>
            <consortium name="International rice genome sequencing project (IRGSP)"/>
            <person name="Matsumoto T."/>
            <person name="Wu J."/>
            <person name="Kanamori H."/>
            <person name="Katayose Y."/>
            <person name="Fujisawa M."/>
            <person name="Namiki N."/>
            <person name="Mizuno H."/>
            <person name="Yamamoto K."/>
            <person name="Antonio B.A."/>
            <person name="Baba T."/>
            <person name="Sakata K."/>
            <person name="Nagamura Y."/>
            <person name="Aoki H."/>
            <person name="Arikawa K."/>
            <person name="Arita K."/>
            <person name="Bito T."/>
            <person name="Chiden Y."/>
            <person name="Fujitsuka N."/>
            <person name="Fukunaka R."/>
            <person name="Hamada M."/>
            <person name="Harada C."/>
            <person name="Hayashi A."/>
            <person name="Hijishita S."/>
            <person name="Honda M."/>
            <person name="Hosokawa S."/>
            <person name="Ichikawa Y."/>
            <person name="Idonuma A."/>
            <person name="Iijima M."/>
            <person name="Ikeda M."/>
            <person name="Ikeno M."/>
            <person name="Ito K."/>
            <person name="Ito S."/>
            <person name="Ito T."/>
            <person name="Ito Y."/>
            <person name="Ito Y."/>
            <person name="Iwabuchi A."/>
            <person name="Kamiya K."/>
            <person name="Karasawa W."/>
            <person name="Kurita K."/>
            <person name="Katagiri S."/>
            <person name="Kikuta A."/>
            <person name="Kobayashi H."/>
            <person name="Kobayashi N."/>
            <person name="Machita K."/>
            <person name="Maehara T."/>
            <person name="Masukawa M."/>
            <person name="Mizubayashi T."/>
            <person name="Mukai Y."/>
            <person name="Nagasaki H."/>
            <person name="Nagata Y."/>
            <person name="Naito S."/>
            <person name="Nakashima M."/>
            <person name="Nakama Y."/>
            <person name="Nakamichi Y."/>
            <person name="Nakamura M."/>
            <person name="Meguro A."/>
            <person name="Negishi M."/>
            <person name="Ohta I."/>
            <person name="Ohta T."/>
            <person name="Okamoto M."/>
            <person name="Ono N."/>
            <person name="Saji S."/>
            <person name="Sakaguchi M."/>
            <person name="Sakai K."/>
            <person name="Shibata M."/>
            <person name="Shimokawa T."/>
            <person name="Song J."/>
            <person name="Takazaki Y."/>
            <person name="Terasawa K."/>
            <person name="Tsugane M."/>
            <person name="Tsuji K."/>
            <person name="Ueda S."/>
            <person name="Waki K."/>
            <person name="Yamagata H."/>
            <person name="Yamamoto M."/>
            <person name="Yamamoto S."/>
            <person name="Yamane H."/>
            <person name="Yoshiki S."/>
            <person name="Yoshihara R."/>
            <person name="Yukawa K."/>
            <person name="Zhong H."/>
            <person name="Yano M."/>
            <person name="Yuan Q."/>
            <person name="Ouyang S."/>
            <person name="Liu J."/>
            <person name="Jones K.M."/>
            <person name="Gansberger K."/>
            <person name="Moffat K."/>
            <person name="Hill J."/>
            <person name="Bera J."/>
            <person name="Fadrosh D."/>
            <person name="Jin S."/>
            <person name="Johri S."/>
            <person name="Kim M."/>
            <person name="Overton L."/>
            <person name="Reardon M."/>
            <person name="Tsitrin T."/>
            <person name="Vuong H."/>
            <person name="Weaver B."/>
            <person name="Ciecko A."/>
            <person name="Tallon L."/>
            <person name="Jackson J."/>
            <person name="Pai G."/>
            <person name="Aken S.V."/>
            <person name="Utterback T."/>
            <person name="Reidmuller S."/>
            <person name="Feldblyum T."/>
            <person name="Hsiao J."/>
            <person name="Zismann V."/>
            <person name="Iobst S."/>
            <person name="de Vazeille A.R."/>
            <person name="Buell C.R."/>
            <person name="Ying K."/>
            <person name="Li Y."/>
            <person name="Lu T."/>
            <person name="Huang Y."/>
            <person name="Zhao Q."/>
            <person name="Feng Q."/>
            <person name="Zhang L."/>
            <person name="Zhu J."/>
            <person name="Weng Q."/>
            <person name="Mu J."/>
            <person name="Lu Y."/>
            <person name="Fan D."/>
            <person name="Liu Y."/>
            <person name="Guan J."/>
            <person name="Zhang Y."/>
            <person name="Yu S."/>
            <person name="Liu X."/>
            <person name="Zhang Y."/>
            <person name="Hong G."/>
            <person name="Han B."/>
            <person name="Choisne N."/>
            <person name="Demange N."/>
            <person name="Orjeda G."/>
            <person name="Samain S."/>
            <person name="Cattolico L."/>
            <person name="Pelletier E."/>
            <person name="Couloux A."/>
            <person name="Segurens B."/>
            <person name="Wincker P."/>
            <person name="D'Hont A."/>
            <person name="Scarpelli C."/>
            <person name="Weissenbach J."/>
            <person name="Salanoubat M."/>
            <person name="Quetier F."/>
            <person name="Yu Y."/>
            <person name="Kim H.R."/>
            <person name="Rambo T."/>
            <person name="Currie J."/>
            <person name="Collura K."/>
            <person name="Luo M."/>
            <person name="Yang T."/>
            <person name="Ammiraju J.S.S."/>
            <person name="Engler F."/>
            <person name="Soderlund C."/>
            <person name="Wing R.A."/>
            <person name="Palmer L.E."/>
            <person name="de la Bastide M."/>
            <person name="Spiegel L."/>
            <person name="Nascimento L."/>
            <person name="Zutavern T."/>
            <person name="O'Shaughnessy A."/>
            <person name="Dike S."/>
            <person name="Dedhia N."/>
            <person name="Preston R."/>
            <person name="Balija V."/>
            <person name="McCombie W.R."/>
            <person name="Chow T."/>
            <person name="Chen H."/>
            <person name="Chung M."/>
            <person name="Chen C."/>
            <person name="Shaw J."/>
            <person name="Wu H."/>
            <person name="Hsiao K."/>
            <person name="Chao Y."/>
            <person name="Chu M."/>
            <person name="Cheng C."/>
            <person name="Hour A."/>
            <person name="Lee P."/>
            <person name="Lin S."/>
            <person name="Lin Y."/>
            <person name="Liou J."/>
            <person name="Liu S."/>
            <person name="Hsing Y."/>
            <person name="Raghuvanshi S."/>
            <person name="Mohanty A."/>
            <person name="Bharti A.K."/>
            <person name="Gaur A."/>
            <person name="Gupta V."/>
            <person name="Kumar D."/>
            <person name="Ravi V."/>
            <person name="Vij S."/>
            <person name="Kapur A."/>
            <person name="Khurana P."/>
            <person name="Khurana P."/>
            <person name="Khurana J.P."/>
            <person name="Tyagi A.K."/>
            <person name="Gaikwad K."/>
            <person name="Singh A."/>
            <person name="Dalal V."/>
            <person name="Srivastava S."/>
            <person name="Dixit A."/>
            <person name="Pal A.K."/>
            <person name="Ghazi I.A."/>
            <person name="Yadav M."/>
            <person name="Pandit A."/>
            <person name="Bhargava A."/>
            <person name="Sureshbabu K."/>
            <person name="Batra K."/>
            <person name="Sharma T.R."/>
            <person name="Mohapatra T."/>
            <person name="Singh N.K."/>
            <person name="Messing J."/>
            <person name="Nelson A.B."/>
            <person name="Fuks G."/>
            <person name="Kavchok S."/>
            <person name="Keizer G."/>
            <person name="Linton E."/>
            <person name="Llaca V."/>
            <person name="Song R."/>
            <person name="Tanyolac B."/>
            <person name="Young S."/>
            <person name="Ho-Il K."/>
            <person name="Hahn J.H."/>
            <person name="Sangsakoo G."/>
            <person name="Vanavichit A."/>
            <person name="de Mattos Luiz.A.T."/>
            <person name="Zimmer P.D."/>
            <person name="Malone G."/>
            <person name="Dellagostin O."/>
            <person name="de Oliveira A.C."/>
            <person name="Bevan M."/>
            <person name="Bancroft I."/>
            <person name="Minx P."/>
            <person name="Cordum H."/>
            <person name="Wilson R."/>
            <person name="Cheng Z."/>
            <person name="Jin W."/>
            <person name="Jiang J."/>
            <person name="Leong S.A."/>
            <person name="Iwama H."/>
            <person name="Gojobori T."/>
            <person name="Itoh T."/>
            <person name="Niimura Y."/>
            <person name="Fujii Y."/>
            <person name="Habara T."/>
            <person name="Sakai H."/>
            <person name="Sato Y."/>
            <person name="Wilson G."/>
            <person name="Kumar K."/>
            <person name="McCouch S."/>
            <person name="Juretic N."/>
            <person name="Hoen D."/>
            <person name="Wright S."/>
            <person name="Bruskiewich R."/>
            <person name="Bureau T."/>
            <person name="Miyao A."/>
            <person name="Hirochika H."/>
            <person name="Nishikawa T."/>
            <person name="Kadowaki K."/>
            <person name="Sugiura M."/>
            <person name="Burr B."/>
            <person name="Sasaki T."/>
        </authorList>
    </citation>
    <scope>NUCLEOTIDE SEQUENCE [LARGE SCALE GENOMIC DNA]</scope>
    <source>
        <strain evidence="2">cv. Nipponbare</strain>
    </source>
</reference>
<dbReference type="AlphaFoldDB" id="Q6H6X0"/>
<dbReference type="Proteomes" id="UP000000763">
    <property type="component" value="Chromosome 2"/>
</dbReference>
<accession>Q6H6X0</accession>
<gene>
    <name evidence="1" type="primary">P0519A12.28</name>
</gene>
<organism evidence="1 2">
    <name type="scientific">Oryza sativa subsp. japonica</name>
    <name type="common">Rice</name>
    <dbReference type="NCBI Taxonomy" id="39947"/>
    <lineage>
        <taxon>Eukaryota</taxon>
        <taxon>Viridiplantae</taxon>
        <taxon>Streptophyta</taxon>
        <taxon>Embryophyta</taxon>
        <taxon>Tracheophyta</taxon>
        <taxon>Spermatophyta</taxon>
        <taxon>Magnoliopsida</taxon>
        <taxon>Liliopsida</taxon>
        <taxon>Poales</taxon>
        <taxon>Poaceae</taxon>
        <taxon>BOP clade</taxon>
        <taxon>Oryzoideae</taxon>
        <taxon>Oryzeae</taxon>
        <taxon>Oryzinae</taxon>
        <taxon>Oryza</taxon>
        <taxon>Oryza sativa</taxon>
    </lineage>
</organism>
<dbReference type="EMBL" id="AP004839">
    <property type="protein sequence ID" value="BAD25529.1"/>
    <property type="molecule type" value="Genomic_DNA"/>
</dbReference>
<evidence type="ECO:0000313" key="2">
    <source>
        <dbReference type="Proteomes" id="UP000000763"/>
    </source>
</evidence>
<reference evidence="2" key="2">
    <citation type="journal article" date="2008" name="Nucleic Acids Res.">
        <title>The rice annotation project database (RAP-DB): 2008 update.</title>
        <authorList>
            <consortium name="The rice annotation project (RAP)"/>
        </authorList>
    </citation>
    <scope>GENOME REANNOTATION</scope>
    <source>
        <strain evidence="2">cv. Nipponbare</strain>
    </source>
</reference>
<evidence type="ECO:0000313" key="1">
    <source>
        <dbReference type="EMBL" id="BAD25529.1"/>
    </source>
</evidence>
<sequence length="107" mass="11694">MVVEETAGILVVGTASYVRGTSNAATPLDRHRTEENKHGRLTGFLTAHAALRDVGRRGERRRHGDVQVVVARRCMWLGTSACTLHALERTATACAIRSAWMPRGDAK</sequence>
<name>Q6H6X0_ORYSJ</name>
<protein>
    <submittedName>
        <fullName evidence="1">Uncharacterized protein</fullName>
    </submittedName>
</protein>